<dbReference type="InterPro" id="IPR001806">
    <property type="entry name" value="Small_GTPase"/>
</dbReference>
<dbReference type="InterPro" id="IPR050209">
    <property type="entry name" value="Rab_GTPases_membrane_traffic"/>
</dbReference>
<name>A0A4P9VUD7_9FUNG</name>
<proteinExistence type="inferred from homology"/>
<keyword evidence="3" id="KW-1185">Reference proteome</keyword>
<evidence type="ECO:0000313" key="3">
    <source>
        <dbReference type="Proteomes" id="UP000269721"/>
    </source>
</evidence>
<reference evidence="3" key="1">
    <citation type="journal article" date="2018" name="Nat. Microbiol.">
        <title>Leveraging single-cell genomics to expand the fungal tree of life.</title>
        <authorList>
            <person name="Ahrendt S.R."/>
            <person name="Quandt C.A."/>
            <person name="Ciobanu D."/>
            <person name="Clum A."/>
            <person name="Salamov A."/>
            <person name="Andreopoulos B."/>
            <person name="Cheng J.F."/>
            <person name="Woyke T."/>
            <person name="Pelin A."/>
            <person name="Henrissat B."/>
            <person name="Reynolds N.K."/>
            <person name="Benny G.L."/>
            <person name="Smith M.E."/>
            <person name="James T.Y."/>
            <person name="Grigoriev I.V."/>
        </authorList>
    </citation>
    <scope>NUCLEOTIDE SEQUENCE [LARGE SCALE GENOMIC DNA]</scope>
</reference>
<dbReference type="PANTHER" id="PTHR47979">
    <property type="entry name" value="DRAB11-RELATED"/>
    <property type="match status" value="1"/>
</dbReference>
<feature type="non-terminal residue" evidence="2">
    <location>
        <position position="1"/>
    </location>
</feature>
<evidence type="ECO:0000256" key="1">
    <source>
        <dbReference type="ARBA" id="ARBA00006270"/>
    </source>
</evidence>
<organism evidence="2 3">
    <name type="scientific">Blyttiomyces helicus</name>
    <dbReference type="NCBI Taxonomy" id="388810"/>
    <lineage>
        <taxon>Eukaryota</taxon>
        <taxon>Fungi</taxon>
        <taxon>Fungi incertae sedis</taxon>
        <taxon>Chytridiomycota</taxon>
        <taxon>Chytridiomycota incertae sedis</taxon>
        <taxon>Chytridiomycetes</taxon>
        <taxon>Chytridiomycetes incertae sedis</taxon>
        <taxon>Blyttiomyces</taxon>
    </lineage>
</organism>
<dbReference type="PROSITE" id="PS51419">
    <property type="entry name" value="RAB"/>
    <property type="match status" value="1"/>
</dbReference>
<comment type="similarity">
    <text evidence="1">Belongs to the small GTPase superfamily. Rab family.</text>
</comment>
<evidence type="ECO:0000313" key="2">
    <source>
        <dbReference type="EMBL" id="RKO83201.1"/>
    </source>
</evidence>
<dbReference type="SMART" id="SM00173">
    <property type="entry name" value="RAS"/>
    <property type="match status" value="1"/>
</dbReference>
<accession>A0A4P9VUD7</accession>
<dbReference type="Pfam" id="PF00071">
    <property type="entry name" value="Ras"/>
    <property type="match status" value="1"/>
</dbReference>
<dbReference type="EMBL" id="ML001531">
    <property type="protein sequence ID" value="RKO83201.1"/>
    <property type="molecule type" value="Genomic_DNA"/>
</dbReference>
<dbReference type="PROSITE" id="PS51421">
    <property type="entry name" value="RAS"/>
    <property type="match status" value="1"/>
</dbReference>
<dbReference type="Proteomes" id="UP000269721">
    <property type="component" value="Unassembled WGS sequence"/>
</dbReference>
<dbReference type="GO" id="GO:0003924">
    <property type="term" value="F:GTPase activity"/>
    <property type="evidence" value="ECO:0007669"/>
    <property type="project" value="InterPro"/>
</dbReference>
<dbReference type="FunFam" id="3.40.50.300:FF:001447">
    <property type="entry name" value="Ras-related protein Rab-1B"/>
    <property type="match status" value="1"/>
</dbReference>
<protein>
    <submittedName>
        <fullName evidence="2">Small GTPase superfamily</fullName>
    </submittedName>
</protein>
<dbReference type="SMART" id="SM00174">
    <property type="entry name" value="RHO"/>
    <property type="match status" value="1"/>
</dbReference>
<dbReference type="Gene3D" id="3.40.50.300">
    <property type="entry name" value="P-loop containing nucleotide triphosphate hydrolases"/>
    <property type="match status" value="1"/>
</dbReference>
<dbReference type="NCBIfam" id="TIGR00231">
    <property type="entry name" value="small_GTP"/>
    <property type="match status" value="1"/>
</dbReference>
<dbReference type="InterPro" id="IPR027417">
    <property type="entry name" value="P-loop_NTPase"/>
</dbReference>
<dbReference type="OrthoDB" id="9989112at2759"/>
<dbReference type="GO" id="GO:0005525">
    <property type="term" value="F:GTP binding"/>
    <property type="evidence" value="ECO:0007669"/>
    <property type="project" value="InterPro"/>
</dbReference>
<gene>
    <name evidence="2" type="ORF">BDK51DRAFT_21610</name>
</gene>
<dbReference type="CDD" id="cd00154">
    <property type="entry name" value="Rab"/>
    <property type="match status" value="1"/>
</dbReference>
<sequence>VPTETTIGIEFGSLVVPVRERRVKLQIWDTAGQESFRSISRAYYRGAIGCILVYDSKRDTFQHLISWLEDVRHHGNEEIQTALVANKCDMESKRQVSREEGEAFAAKYGLMYIEASAKTGANVDDAFMKLAERIYDGLELSRDLASLTGEGSRSG</sequence>
<dbReference type="SMART" id="SM00175">
    <property type="entry name" value="RAB"/>
    <property type="match status" value="1"/>
</dbReference>
<dbReference type="SUPFAM" id="SSF52540">
    <property type="entry name" value="P-loop containing nucleoside triphosphate hydrolases"/>
    <property type="match status" value="1"/>
</dbReference>
<dbReference type="PRINTS" id="PR00449">
    <property type="entry name" value="RASTRNSFRMNG"/>
</dbReference>
<dbReference type="InterPro" id="IPR005225">
    <property type="entry name" value="Small_GTP-bd"/>
</dbReference>
<dbReference type="AlphaFoldDB" id="A0A4P9VUD7"/>